<reference evidence="3 4" key="1">
    <citation type="journal article" date="2012" name="BMC Genomics">
        <title>Genome analysis of a simultaneously predatory and prey-independent, novel Bdellovibrio bacteriovorus from the River Tiber, supports in silico predictions of both ancient and recent lateral gene transfer from diverse bacteria.</title>
        <authorList>
            <person name="Hobley L."/>
            <person name="Lerner T.R."/>
            <person name="Williams L.E."/>
            <person name="Lambert C."/>
            <person name="Till R."/>
            <person name="Milner D.S."/>
            <person name="Basford S.M."/>
            <person name="Capeness M.J."/>
            <person name="Fenton A.K."/>
            <person name="Atterbury R.J."/>
            <person name="Harris M.A."/>
            <person name="Sockett R.E."/>
        </authorList>
    </citation>
    <scope>NUCLEOTIDE SEQUENCE [LARGE SCALE GENOMIC DNA]</scope>
    <source>
        <strain evidence="3 4">Tiberius</strain>
    </source>
</reference>
<evidence type="ECO:0000313" key="4">
    <source>
        <dbReference type="Proteomes" id="UP000010074"/>
    </source>
</evidence>
<feature type="compositionally biased region" description="Pro residues" evidence="1">
    <location>
        <begin position="299"/>
        <end position="315"/>
    </location>
</feature>
<proteinExistence type="predicted"/>
<feature type="signal peptide" evidence="2">
    <location>
        <begin position="1"/>
        <end position="19"/>
    </location>
</feature>
<protein>
    <submittedName>
        <fullName evidence="3">Uncharacterized protein</fullName>
    </submittedName>
</protein>
<dbReference type="OrthoDB" id="8779293at2"/>
<sequence length="415" mass="44696">MRFFGVFVLVCLVSFNSHALFGKKKKTTPVSEYSKGHTVVTSDGCRLNLSVLYINPKDKHMWSGACPGGNAEGFGWVSVQQYDGVFVKIYGVQMQRGAVIPGSYYVNSLQTYYYYIAGTDSVDYCDGKNNSNAQQCAKINSWLAANQPTQQVMSSNGCKLEQPSVIVRGPKVTWSGKCENGYAEGYGYVTVPNVNQKGQEDGKWSYLIRYSQGKKIAGSYFLYDVVLNSGTKSTVVFRMGAALSPMHIETLKPCATIKPCKELMAAKALGGKNPEGMAPVSDFMPPIADTRGGGDRPPAFDPNPNPNRPANPAQPPMNGGNNSSSAGGYGIGKYKAPKVACDDYALGLEMDKHSATINEGVGVCDNAKATAKLYEFYANLLEASCPSKAAEVAQVREAVESAKQTIRGSCADYGY</sequence>
<dbReference type="EMBL" id="CP002930">
    <property type="protein sequence ID" value="AFY01274.1"/>
    <property type="molecule type" value="Genomic_DNA"/>
</dbReference>
<dbReference type="AlphaFoldDB" id="K7Z9M7"/>
<dbReference type="PATRIC" id="fig|1069642.3.peg.1560"/>
<feature type="chain" id="PRO_5003916027" evidence="2">
    <location>
        <begin position="20"/>
        <end position="415"/>
    </location>
</feature>
<accession>K7Z9M7</accession>
<gene>
    <name evidence="3" type="ORF">Bdt_1579</name>
</gene>
<evidence type="ECO:0000256" key="2">
    <source>
        <dbReference type="SAM" id="SignalP"/>
    </source>
</evidence>
<dbReference type="HOGENOM" id="CLU_661671_0_0_7"/>
<organism evidence="3 4">
    <name type="scientific">Bdellovibrio bacteriovorus str. Tiberius</name>
    <dbReference type="NCBI Taxonomy" id="1069642"/>
    <lineage>
        <taxon>Bacteria</taxon>
        <taxon>Pseudomonadati</taxon>
        <taxon>Bdellovibrionota</taxon>
        <taxon>Bdellovibrionia</taxon>
        <taxon>Bdellovibrionales</taxon>
        <taxon>Pseudobdellovibrionaceae</taxon>
        <taxon>Bdellovibrio</taxon>
    </lineage>
</organism>
<dbReference type="Proteomes" id="UP000010074">
    <property type="component" value="Chromosome"/>
</dbReference>
<evidence type="ECO:0000313" key="3">
    <source>
        <dbReference type="EMBL" id="AFY01274.1"/>
    </source>
</evidence>
<keyword evidence="2" id="KW-0732">Signal</keyword>
<feature type="region of interest" description="Disordered" evidence="1">
    <location>
        <begin position="285"/>
        <end position="324"/>
    </location>
</feature>
<dbReference type="KEGG" id="bbat:Bdt_1579"/>
<name>K7Z9M7_BDEBC</name>
<dbReference type="RefSeq" id="WP_015090730.1">
    <property type="nucleotide sequence ID" value="NC_019567.1"/>
</dbReference>
<evidence type="ECO:0000256" key="1">
    <source>
        <dbReference type="SAM" id="MobiDB-lite"/>
    </source>
</evidence>